<protein>
    <submittedName>
        <fullName evidence="2">Uncharacterized protein</fullName>
    </submittedName>
</protein>
<dbReference type="KEGG" id="sals:SLNWT_2584"/>
<accession>A0A0B5EUQ1</accession>
<sequence>MRVHGCLCPPSGPRGALPPGARSLGAAQCATRGRSTGSGHTIRPVQRGATGGDKFHAHTTGQSAPIHESPQRL</sequence>
<proteinExistence type="predicted"/>
<dbReference type="EMBL" id="CP010519">
    <property type="protein sequence ID" value="AJE82960.1"/>
    <property type="molecule type" value="Genomic_DNA"/>
</dbReference>
<reference evidence="2 3" key="1">
    <citation type="submission" date="2015-01" db="EMBL/GenBank/DDBJ databases">
        <title>Enhanced salinomycin production by adjusting the supply of polyketide extender units in Streptomyce albus DSM 41398.</title>
        <authorList>
            <person name="Lu C."/>
        </authorList>
    </citation>
    <scope>NUCLEOTIDE SEQUENCE [LARGE SCALE GENOMIC DNA]</scope>
    <source>
        <strain evidence="3">ATCC 21838 / DSM 41398 / FERM P-419 / JCM 4703 / NBRC 107858</strain>
    </source>
</reference>
<evidence type="ECO:0000313" key="3">
    <source>
        <dbReference type="Proteomes" id="UP000031523"/>
    </source>
</evidence>
<feature type="region of interest" description="Disordered" evidence="1">
    <location>
        <begin position="1"/>
        <end position="73"/>
    </location>
</feature>
<gene>
    <name evidence="2" type="ORF">SLNWT_2584</name>
</gene>
<organism evidence="2 3">
    <name type="scientific">Streptomyces albus (strain ATCC 21838 / DSM 41398 / FERM P-419 / JCM 4703 / NBRC 107858)</name>
    <dbReference type="NCBI Taxonomy" id="1081613"/>
    <lineage>
        <taxon>Bacteria</taxon>
        <taxon>Bacillati</taxon>
        <taxon>Actinomycetota</taxon>
        <taxon>Actinomycetes</taxon>
        <taxon>Kitasatosporales</taxon>
        <taxon>Streptomycetaceae</taxon>
        <taxon>Streptomyces</taxon>
    </lineage>
</organism>
<keyword evidence="3" id="KW-1185">Reference proteome</keyword>
<dbReference type="AlphaFoldDB" id="A0A0B5EUQ1"/>
<evidence type="ECO:0000256" key="1">
    <source>
        <dbReference type="SAM" id="MobiDB-lite"/>
    </source>
</evidence>
<dbReference type="Proteomes" id="UP000031523">
    <property type="component" value="Chromosome"/>
</dbReference>
<evidence type="ECO:0000313" key="2">
    <source>
        <dbReference type="EMBL" id="AJE82960.1"/>
    </source>
</evidence>
<name>A0A0B5EUQ1_STRA4</name>